<keyword evidence="3" id="KW-1185">Reference proteome</keyword>
<feature type="compositionally biased region" description="Basic and acidic residues" evidence="1">
    <location>
        <begin position="150"/>
        <end position="159"/>
    </location>
</feature>
<sequence length="264" mass="29143">MGFSLLRYPCVGTPFFTPLSSPFAPKLAPTQWFSTLFPKSLGRRVKRLAWNKLGWREPSHKSCQNIWPNVGKERYAPIQPCYAPFQPPHTFSPFSGSSFNRRRRLPWVEGTGTADRCCYASTRASSNNARGTRGHTRWFSSTPSFASRWDRVRPLGKRKEASRRRTPNPAAFNPTLSTDRGTGARNPSKPRGTGSTIGRCRILSKGNTGRLRTPSRPAVPDTRHQTDWVQAPPADGLAYQASAKDRAWDAALSGVGGADPGNSG</sequence>
<evidence type="ECO:0000313" key="3">
    <source>
        <dbReference type="Proteomes" id="UP000887013"/>
    </source>
</evidence>
<comment type="caution">
    <text evidence="2">The sequence shown here is derived from an EMBL/GenBank/DDBJ whole genome shotgun (WGS) entry which is preliminary data.</text>
</comment>
<proteinExistence type="predicted"/>
<evidence type="ECO:0000256" key="1">
    <source>
        <dbReference type="SAM" id="MobiDB-lite"/>
    </source>
</evidence>
<dbReference type="Proteomes" id="UP000887013">
    <property type="component" value="Unassembled WGS sequence"/>
</dbReference>
<dbReference type="AlphaFoldDB" id="A0A8X6TKV0"/>
<gene>
    <name evidence="2" type="ORF">NPIL_225401</name>
</gene>
<evidence type="ECO:0000313" key="2">
    <source>
        <dbReference type="EMBL" id="GFT29278.1"/>
    </source>
</evidence>
<name>A0A8X6TKV0_NEPPI</name>
<protein>
    <submittedName>
        <fullName evidence="2">Uncharacterized protein</fullName>
    </submittedName>
</protein>
<reference evidence="2" key="1">
    <citation type="submission" date="2020-08" db="EMBL/GenBank/DDBJ databases">
        <title>Multicomponent nature underlies the extraordinary mechanical properties of spider dragline silk.</title>
        <authorList>
            <person name="Kono N."/>
            <person name="Nakamura H."/>
            <person name="Mori M."/>
            <person name="Yoshida Y."/>
            <person name="Ohtoshi R."/>
            <person name="Malay A.D."/>
            <person name="Moran D.A.P."/>
            <person name="Tomita M."/>
            <person name="Numata K."/>
            <person name="Arakawa K."/>
        </authorList>
    </citation>
    <scope>NUCLEOTIDE SEQUENCE</scope>
</reference>
<accession>A0A8X6TKV0</accession>
<dbReference type="EMBL" id="BMAW01012549">
    <property type="protein sequence ID" value="GFT29278.1"/>
    <property type="molecule type" value="Genomic_DNA"/>
</dbReference>
<feature type="region of interest" description="Disordered" evidence="1">
    <location>
        <begin position="150"/>
        <end position="234"/>
    </location>
</feature>
<organism evidence="2 3">
    <name type="scientific">Nephila pilipes</name>
    <name type="common">Giant wood spider</name>
    <name type="synonym">Nephila maculata</name>
    <dbReference type="NCBI Taxonomy" id="299642"/>
    <lineage>
        <taxon>Eukaryota</taxon>
        <taxon>Metazoa</taxon>
        <taxon>Ecdysozoa</taxon>
        <taxon>Arthropoda</taxon>
        <taxon>Chelicerata</taxon>
        <taxon>Arachnida</taxon>
        <taxon>Araneae</taxon>
        <taxon>Araneomorphae</taxon>
        <taxon>Entelegynae</taxon>
        <taxon>Araneoidea</taxon>
        <taxon>Nephilidae</taxon>
        <taxon>Nephila</taxon>
    </lineage>
</organism>